<evidence type="ECO:0000313" key="3">
    <source>
        <dbReference type="EMBL" id="BBD78322.1"/>
    </source>
</evidence>
<dbReference type="EMBL" id="AP018558">
    <property type="protein sequence ID" value="BBD78322.1"/>
    <property type="molecule type" value="Genomic_DNA"/>
</dbReference>
<dbReference type="Proteomes" id="UP000262004">
    <property type="component" value="Chromosome"/>
</dbReference>
<evidence type="ECO:0000256" key="1">
    <source>
        <dbReference type="SAM" id="MobiDB-lite"/>
    </source>
</evidence>
<proteinExistence type="predicted"/>
<dbReference type="RefSeq" id="WP_119335961.1">
    <property type="nucleotide sequence ID" value="NZ_AP018558.1"/>
</dbReference>
<dbReference type="SUPFAM" id="SSF81653">
    <property type="entry name" value="Calcium ATPase, transduction domain A"/>
    <property type="match status" value="1"/>
</dbReference>
<keyword evidence="2" id="KW-0812">Transmembrane</keyword>
<keyword evidence="2" id="KW-0472">Membrane</keyword>
<dbReference type="Gene3D" id="2.70.150.10">
    <property type="entry name" value="Calcium-transporting ATPase, cytoplasmic transduction domain A"/>
    <property type="match status" value="1"/>
</dbReference>
<dbReference type="AlphaFoldDB" id="A0A2Z6E1E7"/>
<dbReference type="KEGG" id="htl:HPTL_2068"/>
<feature type="transmembrane region" description="Helical" evidence="2">
    <location>
        <begin position="95"/>
        <end position="115"/>
    </location>
</feature>
<feature type="transmembrane region" description="Helical" evidence="2">
    <location>
        <begin position="71"/>
        <end position="89"/>
    </location>
</feature>
<keyword evidence="2" id="KW-1133">Transmembrane helix</keyword>
<dbReference type="OrthoDB" id="9814270at2"/>
<name>A0A2Z6E1E7_HYDTE</name>
<evidence type="ECO:0000313" key="4">
    <source>
        <dbReference type="Proteomes" id="UP000262004"/>
    </source>
</evidence>
<evidence type="ECO:0000256" key="2">
    <source>
        <dbReference type="SAM" id="Phobius"/>
    </source>
</evidence>
<keyword evidence="4" id="KW-1185">Reference proteome</keyword>
<feature type="region of interest" description="Disordered" evidence="1">
    <location>
        <begin position="1"/>
        <end position="21"/>
    </location>
</feature>
<dbReference type="InterPro" id="IPR008250">
    <property type="entry name" value="ATPase_P-typ_transduc_dom_A_sf"/>
</dbReference>
<protein>
    <submittedName>
        <fullName evidence="3">Carbonate dehydratase</fullName>
    </submittedName>
</protein>
<sequence>MAFSDFVPDSDPDSLPDPKHLPPETQALLARLATDPTVGLSWEEVRRRQRIHGRNLSAGLPVASRPDRTGLPRFALAFACVVLAVATAIEQEATAVAWAWLLVGGTLLAAGWGMARWGRCAARRLTRVPWHLWVLREGVWHRVPATDLVPGDILWLTPGTLFPAQLHLLAVSPDWQTEPWQRSTQVVSGQAWAVVVRPSRIDPRGVVALEDEADKSAGWVWPALAVAGWSAVLVVGEAPLAIWLHQLAVLALVLFPWFDSEVRSGWAIASRLRFATRGVWFRTPHAVTALGRAVHITVARTAWFEQWRVAALLLPFDTVRCDKAAPSPEHDAPERPHTPELQFWRGARRVLNPLAVTGMVPFAQAVRVTLAPGPGCVTLLPTGNDAVAASLWQSTCALVGDSARDPLTQWRVVARERKPEWGPFGWLTRCADRRGRVWVVATGEPEALRAAGVTRAAWRGAFDSDQWFARIEAARHNGAWVIGVAHGVSAPERVDANAEMLAWLGACAVVPVPAGSFAAVTSAVPSEPEGVWRVLADDVPATTRAAWSALGWWPGAAESEVCDPRVQQLPPGAPWVLCQTTAPRVSPNADQNDTAHRVLVLLDADRFDQGPLPDVRVARGLTQFAALRAEVRAQTQRMAQWQRRLQWRWGVVGATLALWLTVGPTAPVAALPALGLVWLQIQPFLHMRTRDKIKISENAVAGGDDDAIRDDRRQ</sequence>
<organism evidence="3 4">
    <name type="scientific">Hydrogenophilus thermoluteolus</name>
    <name type="common">Pseudomonas hydrogenothermophila</name>
    <dbReference type="NCBI Taxonomy" id="297"/>
    <lineage>
        <taxon>Bacteria</taxon>
        <taxon>Pseudomonadati</taxon>
        <taxon>Pseudomonadota</taxon>
        <taxon>Hydrogenophilia</taxon>
        <taxon>Hydrogenophilales</taxon>
        <taxon>Hydrogenophilaceae</taxon>
        <taxon>Hydrogenophilus</taxon>
    </lineage>
</organism>
<reference evidence="3 4" key="1">
    <citation type="submission" date="2018-04" db="EMBL/GenBank/DDBJ databases">
        <title>Complete genome sequence of Hydrogenophilus thermoluteolus TH-1.</title>
        <authorList>
            <person name="Arai H."/>
        </authorList>
    </citation>
    <scope>NUCLEOTIDE SEQUENCE [LARGE SCALE GENOMIC DNA]</scope>
    <source>
        <strain evidence="3 4">TH-1</strain>
    </source>
</reference>
<accession>A0A2Z6E1E7</accession>
<gene>
    <name evidence="3" type="ORF">HPTL_2068</name>
</gene>
<feature type="transmembrane region" description="Helical" evidence="2">
    <location>
        <begin position="668"/>
        <end position="685"/>
    </location>
</feature>